<dbReference type="PANTHER" id="PTHR42684">
    <property type="entry name" value="ADENOSYLMETHIONINE-8-AMINO-7-OXONONANOATE AMINOTRANSFERASE"/>
    <property type="match status" value="1"/>
</dbReference>
<keyword evidence="7" id="KW-0670">Pyruvate</keyword>
<dbReference type="InterPro" id="IPR015421">
    <property type="entry name" value="PyrdxlP-dep_Trfase_major"/>
</dbReference>
<evidence type="ECO:0000256" key="5">
    <source>
        <dbReference type="ARBA" id="ARBA00022898"/>
    </source>
</evidence>
<dbReference type="GO" id="GO:0016223">
    <property type="term" value="F:beta-alanine:pyruvate transaminase activity"/>
    <property type="evidence" value="ECO:0007669"/>
    <property type="project" value="UniProtKB-EC"/>
</dbReference>
<dbReference type="CDD" id="cd00610">
    <property type="entry name" value="OAT_like"/>
    <property type="match status" value="1"/>
</dbReference>
<dbReference type="GO" id="GO:0009102">
    <property type="term" value="P:biotin biosynthetic process"/>
    <property type="evidence" value="ECO:0007669"/>
    <property type="project" value="TreeGrafter"/>
</dbReference>
<organism evidence="7 8">
    <name type="scientific">Variovorax paradoxus</name>
    <dbReference type="NCBI Taxonomy" id="34073"/>
    <lineage>
        <taxon>Bacteria</taxon>
        <taxon>Pseudomonadati</taxon>
        <taxon>Pseudomonadota</taxon>
        <taxon>Betaproteobacteria</taxon>
        <taxon>Burkholderiales</taxon>
        <taxon>Comamonadaceae</taxon>
        <taxon>Variovorax</taxon>
    </lineage>
</organism>
<dbReference type="PATRIC" id="fig|34073.19.peg.6982"/>
<sequence length="461" mass="48655">MAFADTLPSSSAAAAPTTGIAPSLDAFWMPFTPNRKFKQSPRLIVGGEGLHYDLADGRRVLDAIAGLWCVNAGHRNPRISAAMKAQIDVLDYASNFQIGHPAAFELAQRLARFAPEGMNHVFFTNSGSESVDTALKIALAYHRARGDAGRYRLIGRERAYHGVGFGGISVGGIGRQRSTFGPLLNGVDHLPHTHDLVRNAFSRGEPEHGIDKADALEALLALHDASTVAAVIVEPVAGSTGVLPPPRGYLKRLREICDRHGVLLIFDEVITGFGRLGANFAADLFGVTPDIITAAKGLTNGAVPMGAVLMRDAIHDAFMQGSVGAIELSHGYTYSGHPLACAAAMATLDAYTEDGLIAQAAALSPFFEDAIHGLRGLPGVIDIRNTGLLGGIELQAWADGPGTHAQAVAQQCVELGVLVRSVGDTIALSPPLTIGREHIEQIVDALRTAIAQTARPTDKEA</sequence>
<dbReference type="InterPro" id="IPR015424">
    <property type="entry name" value="PyrdxlP-dep_Trfase"/>
</dbReference>
<dbReference type="InterPro" id="IPR005814">
    <property type="entry name" value="Aminotrans_3"/>
</dbReference>
<evidence type="ECO:0000256" key="1">
    <source>
        <dbReference type="ARBA" id="ARBA00001933"/>
    </source>
</evidence>
<protein>
    <submittedName>
        <fullName evidence="7">Beta-alanine--pyruvate aminotransferase</fullName>
        <ecNumber evidence="7">2.6.1.18</ecNumber>
    </submittedName>
</protein>
<dbReference type="InterPro" id="IPR049704">
    <property type="entry name" value="Aminotrans_3_PPA_site"/>
</dbReference>
<dbReference type="InterPro" id="IPR015422">
    <property type="entry name" value="PyrdxlP-dep_Trfase_small"/>
</dbReference>
<keyword evidence="4 7" id="KW-0808">Transferase</keyword>
<evidence type="ECO:0000256" key="4">
    <source>
        <dbReference type="ARBA" id="ARBA00022679"/>
    </source>
</evidence>
<gene>
    <name evidence="7" type="primary">bauA3</name>
    <name evidence="7" type="ORF">VPARA_67660</name>
</gene>
<dbReference type="EMBL" id="JZWI01000068">
    <property type="protein sequence ID" value="KLN52117.1"/>
    <property type="molecule type" value="Genomic_DNA"/>
</dbReference>
<evidence type="ECO:0000313" key="8">
    <source>
        <dbReference type="Proteomes" id="UP000035170"/>
    </source>
</evidence>
<dbReference type="Proteomes" id="UP000035170">
    <property type="component" value="Unassembled WGS sequence"/>
</dbReference>
<comment type="cofactor">
    <cofactor evidence="1">
        <name>pyridoxal 5'-phosphate</name>
        <dbReference type="ChEBI" id="CHEBI:597326"/>
    </cofactor>
</comment>
<proteinExistence type="inferred from homology"/>
<dbReference type="EC" id="2.6.1.18" evidence="7"/>
<dbReference type="Gene3D" id="3.90.1150.10">
    <property type="entry name" value="Aspartate Aminotransferase, domain 1"/>
    <property type="match status" value="1"/>
</dbReference>
<evidence type="ECO:0000313" key="7">
    <source>
        <dbReference type="EMBL" id="KLN52117.1"/>
    </source>
</evidence>
<comment type="similarity">
    <text evidence="2 6">Belongs to the class-III pyridoxal-phosphate-dependent aminotransferase family.</text>
</comment>
<dbReference type="PANTHER" id="PTHR42684:SF1">
    <property type="entry name" value="BETA-ALANINE--PYRUVATE AMINOTRANSFERASE"/>
    <property type="match status" value="1"/>
</dbReference>
<dbReference type="Pfam" id="PF00202">
    <property type="entry name" value="Aminotran_3"/>
    <property type="match status" value="1"/>
</dbReference>
<dbReference type="AlphaFoldDB" id="A0A0H2LUG6"/>
<accession>A0A0H2LUG6</accession>
<keyword evidence="5 6" id="KW-0663">Pyridoxal phosphate</keyword>
<dbReference type="FunFam" id="3.40.640.10:FF:000014">
    <property type="entry name" value="Adenosylmethionine-8-amino-7-oxononanoate aminotransferase, probable"/>
    <property type="match status" value="1"/>
</dbReference>
<dbReference type="GO" id="GO:0030170">
    <property type="term" value="F:pyridoxal phosphate binding"/>
    <property type="evidence" value="ECO:0007669"/>
    <property type="project" value="InterPro"/>
</dbReference>
<reference evidence="7 8" key="1">
    <citation type="submission" date="2015-03" db="EMBL/GenBank/DDBJ databases">
        <title>Genome sequence of Variovorax paradoxus TBEA6.</title>
        <authorList>
            <person name="Poehlein A."/>
            <person name="Schuldes J."/>
            <person name="Wuebbeler J.H."/>
            <person name="Hiessl S."/>
            <person name="Steinbuechel A."/>
            <person name="Daniel R."/>
        </authorList>
    </citation>
    <scope>NUCLEOTIDE SEQUENCE [LARGE SCALE GENOMIC DNA]</scope>
    <source>
        <strain evidence="7 8">TBEA6</strain>
    </source>
</reference>
<comment type="caution">
    <text evidence="7">The sequence shown here is derived from an EMBL/GenBank/DDBJ whole genome shotgun (WGS) entry which is preliminary data.</text>
</comment>
<dbReference type="PIRSF" id="PIRSF000521">
    <property type="entry name" value="Transaminase_4ab_Lys_Orn"/>
    <property type="match status" value="1"/>
</dbReference>
<evidence type="ECO:0000256" key="6">
    <source>
        <dbReference type="RuleBase" id="RU003560"/>
    </source>
</evidence>
<keyword evidence="3 7" id="KW-0032">Aminotransferase</keyword>
<keyword evidence="8" id="KW-1185">Reference proteome</keyword>
<dbReference type="GO" id="GO:0004015">
    <property type="term" value="F:adenosylmethionine-8-amino-7-oxononanoate transaminase activity"/>
    <property type="evidence" value="ECO:0007669"/>
    <property type="project" value="TreeGrafter"/>
</dbReference>
<dbReference type="PROSITE" id="PS00600">
    <property type="entry name" value="AA_TRANSFER_CLASS_3"/>
    <property type="match status" value="1"/>
</dbReference>
<evidence type="ECO:0000256" key="2">
    <source>
        <dbReference type="ARBA" id="ARBA00008954"/>
    </source>
</evidence>
<dbReference type="Gene3D" id="3.40.640.10">
    <property type="entry name" value="Type I PLP-dependent aspartate aminotransferase-like (Major domain)"/>
    <property type="match status" value="1"/>
</dbReference>
<evidence type="ECO:0000256" key="3">
    <source>
        <dbReference type="ARBA" id="ARBA00022576"/>
    </source>
</evidence>
<dbReference type="SUPFAM" id="SSF53383">
    <property type="entry name" value="PLP-dependent transferases"/>
    <property type="match status" value="1"/>
</dbReference>
<name>A0A0H2LUG6_VARPD</name>